<feature type="domain" description="PASTA" evidence="2">
    <location>
        <begin position="27"/>
        <end position="92"/>
    </location>
</feature>
<keyword evidence="4" id="KW-1185">Reference proteome</keyword>
<protein>
    <submittedName>
        <fullName evidence="3">PASTA domain-containing protein</fullName>
    </submittedName>
</protein>
<dbReference type="Proteomes" id="UP001595859">
    <property type="component" value="Unassembled WGS sequence"/>
</dbReference>
<dbReference type="InterPro" id="IPR005543">
    <property type="entry name" value="PASTA_dom"/>
</dbReference>
<accession>A0ABV9S5W0</accession>
<evidence type="ECO:0000313" key="4">
    <source>
        <dbReference type="Proteomes" id="UP001595859"/>
    </source>
</evidence>
<organism evidence="3 4">
    <name type="scientific">Actinophytocola glycyrrhizae</name>
    <dbReference type="NCBI Taxonomy" id="2044873"/>
    <lineage>
        <taxon>Bacteria</taxon>
        <taxon>Bacillati</taxon>
        <taxon>Actinomycetota</taxon>
        <taxon>Actinomycetes</taxon>
        <taxon>Pseudonocardiales</taxon>
        <taxon>Pseudonocardiaceae</taxon>
    </lineage>
</organism>
<dbReference type="Pfam" id="PF03793">
    <property type="entry name" value="PASTA"/>
    <property type="match status" value="1"/>
</dbReference>
<evidence type="ECO:0000313" key="3">
    <source>
        <dbReference type="EMBL" id="MFC4856512.1"/>
    </source>
</evidence>
<name>A0ABV9S5W0_9PSEU</name>
<reference evidence="4" key="1">
    <citation type="journal article" date="2019" name="Int. J. Syst. Evol. Microbiol.">
        <title>The Global Catalogue of Microorganisms (GCM) 10K type strain sequencing project: providing services to taxonomists for standard genome sequencing and annotation.</title>
        <authorList>
            <consortium name="The Broad Institute Genomics Platform"/>
            <consortium name="The Broad Institute Genome Sequencing Center for Infectious Disease"/>
            <person name="Wu L."/>
            <person name="Ma J."/>
        </authorList>
    </citation>
    <scope>NUCLEOTIDE SEQUENCE [LARGE SCALE GENOMIC DNA]</scope>
    <source>
        <strain evidence="4">ZS-22-S1</strain>
    </source>
</reference>
<dbReference type="Gene3D" id="3.30.10.20">
    <property type="match status" value="1"/>
</dbReference>
<feature type="compositionally biased region" description="Polar residues" evidence="1">
    <location>
        <begin position="20"/>
        <end position="31"/>
    </location>
</feature>
<dbReference type="RefSeq" id="WP_378058742.1">
    <property type="nucleotide sequence ID" value="NZ_JBHSIS010000010.1"/>
</dbReference>
<gene>
    <name evidence="3" type="ORF">ACFPCV_23655</name>
</gene>
<dbReference type="SMART" id="SM00740">
    <property type="entry name" value="PASTA"/>
    <property type="match status" value="1"/>
</dbReference>
<comment type="caution">
    <text evidence="3">The sequence shown here is derived from an EMBL/GenBank/DDBJ whole genome shotgun (WGS) entry which is preliminary data.</text>
</comment>
<proteinExistence type="predicted"/>
<dbReference type="PROSITE" id="PS51178">
    <property type="entry name" value="PASTA"/>
    <property type="match status" value="1"/>
</dbReference>
<sequence>MLFLLPGGTVSAAPAPANGPSWQEASPSSTGIVPDVTGWDVSSAVAAVQAAGFVARTSPGFVDCGPPYVQLQNPGGGASAVLGSTVTLRVNRQPGPGQPCP</sequence>
<dbReference type="EMBL" id="JBHSIS010000010">
    <property type="protein sequence ID" value="MFC4856512.1"/>
    <property type="molecule type" value="Genomic_DNA"/>
</dbReference>
<evidence type="ECO:0000259" key="2">
    <source>
        <dbReference type="PROSITE" id="PS51178"/>
    </source>
</evidence>
<feature type="region of interest" description="Disordered" evidence="1">
    <location>
        <begin position="1"/>
        <end position="31"/>
    </location>
</feature>
<evidence type="ECO:0000256" key="1">
    <source>
        <dbReference type="SAM" id="MobiDB-lite"/>
    </source>
</evidence>